<evidence type="ECO:0000259" key="3">
    <source>
        <dbReference type="Pfam" id="PF00501"/>
    </source>
</evidence>
<reference evidence="5" key="1">
    <citation type="submission" date="2022-11" db="EMBL/GenBank/DDBJ databases">
        <title>Centuries of genome instability and evolution in soft-shell clam transmissible cancer (bioRxiv).</title>
        <authorList>
            <person name="Hart S.F.M."/>
            <person name="Yonemitsu M.A."/>
            <person name="Giersch R.M."/>
            <person name="Beal B.F."/>
            <person name="Arriagada G."/>
            <person name="Davis B.W."/>
            <person name="Ostrander E.A."/>
            <person name="Goff S.P."/>
            <person name="Metzger M.J."/>
        </authorList>
    </citation>
    <scope>NUCLEOTIDE SEQUENCE</scope>
    <source>
        <strain evidence="5">MELC-2E11</strain>
        <tissue evidence="5">Siphon/mantle</tissue>
    </source>
</reference>
<dbReference type="SUPFAM" id="SSF56801">
    <property type="entry name" value="Acetyl-CoA synthetase-like"/>
    <property type="match status" value="1"/>
</dbReference>
<gene>
    <name evidence="5" type="ORF">MAR_034819</name>
</gene>
<dbReference type="InterPro" id="IPR045851">
    <property type="entry name" value="AMP-bd_C_sf"/>
</dbReference>
<protein>
    <submittedName>
        <fullName evidence="5">Y0074-like protein</fullName>
    </submittedName>
</protein>
<sequence length="349" mass="38624">MAMSGHSKLTLDDIPVINMGQFLLDRMKTFGDSVAILAMEVESAASGLQAFGVQKNDVICVVSPNHPDYLVAFYATTLIAGTFQPVNPMYTKDDIVKVFKQCKSKFIMTTSELLPKVKEASAEFPTIKIIMFGESPGYTSFRSLFDHSHGPYVSPDIDPKSDVAALMSSSGTTGFPKAMRRTEHKRRHFGCIPAILPRLWPLLSQLLRPSSWCKARRHIVDVDSGRIMGVNEEGEIWELIKYKAFQVAPATLEDILLRHDAIADVGVVGMLDVDAGELPRAYVVLKAGRTLTEQDVLTFVADQVAPHMKLRGGVEFVQEIPRTASGKILRKSLRERAREFAASKSPRSN</sequence>
<feature type="domain" description="AMP-dependent synthetase/ligase" evidence="3">
    <location>
        <begin position="37"/>
        <end position="178"/>
    </location>
</feature>
<name>A0ABY7EM86_MYAAR</name>
<keyword evidence="6" id="KW-1185">Reference proteome</keyword>
<dbReference type="Pfam" id="PF13193">
    <property type="entry name" value="AMP-binding_C"/>
    <property type="match status" value="1"/>
</dbReference>
<comment type="similarity">
    <text evidence="1">Belongs to the ATP-dependent AMP-binding enzyme family.</text>
</comment>
<dbReference type="Pfam" id="PF00501">
    <property type="entry name" value="AMP-binding"/>
    <property type="match status" value="1"/>
</dbReference>
<keyword evidence="2" id="KW-0436">Ligase</keyword>
<evidence type="ECO:0000313" key="5">
    <source>
        <dbReference type="EMBL" id="WAR09743.1"/>
    </source>
</evidence>
<proteinExistence type="inferred from homology"/>
<organism evidence="5 6">
    <name type="scientific">Mya arenaria</name>
    <name type="common">Soft-shell clam</name>
    <dbReference type="NCBI Taxonomy" id="6604"/>
    <lineage>
        <taxon>Eukaryota</taxon>
        <taxon>Metazoa</taxon>
        <taxon>Spiralia</taxon>
        <taxon>Lophotrochozoa</taxon>
        <taxon>Mollusca</taxon>
        <taxon>Bivalvia</taxon>
        <taxon>Autobranchia</taxon>
        <taxon>Heteroconchia</taxon>
        <taxon>Euheterodonta</taxon>
        <taxon>Imparidentia</taxon>
        <taxon>Neoheterodontei</taxon>
        <taxon>Myida</taxon>
        <taxon>Myoidea</taxon>
        <taxon>Myidae</taxon>
        <taxon>Mya</taxon>
    </lineage>
</organism>
<accession>A0ABY7EM86</accession>
<dbReference type="EMBL" id="CP111018">
    <property type="protein sequence ID" value="WAR09743.1"/>
    <property type="molecule type" value="Genomic_DNA"/>
</dbReference>
<evidence type="ECO:0000259" key="4">
    <source>
        <dbReference type="Pfam" id="PF13193"/>
    </source>
</evidence>
<dbReference type="Proteomes" id="UP001164746">
    <property type="component" value="Chromosome 7"/>
</dbReference>
<dbReference type="Gene3D" id="3.30.300.30">
    <property type="match status" value="1"/>
</dbReference>
<evidence type="ECO:0000313" key="6">
    <source>
        <dbReference type="Proteomes" id="UP001164746"/>
    </source>
</evidence>
<dbReference type="InterPro" id="IPR025110">
    <property type="entry name" value="AMP-bd_C"/>
</dbReference>
<dbReference type="Gene3D" id="3.40.50.980">
    <property type="match status" value="1"/>
</dbReference>
<dbReference type="PANTHER" id="PTHR24096:SF149">
    <property type="entry name" value="AMP-BINDING DOMAIN-CONTAINING PROTEIN-RELATED"/>
    <property type="match status" value="1"/>
</dbReference>
<evidence type="ECO:0000256" key="2">
    <source>
        <dbReference type="ARBA" id="ARBA00022598"/>
    </source>
</evidence>
<feature type="domain" description="AMP-binding enzyme C-terminal" evidence="4">
    <location>
        <begin position="252"/>
        <end position="327"/>
    </location>
</feature>
<dbReference type="PANTHER" id="PTHR24096">
    <property type="entry name" value="LONG-CHAIN-FATTY-ACID--COA LIGASE"/>
    <property type="match status" value="1"/>
</dbReference>
<evidence type="ECO:0000256" key="1">
    <source>
        <dbReference type="ARBA" id="ARBA00006432"/>
    </source>
</evidence>
<dbReference type="InterPro" id="IPR000873">
    <property type="entry name" value="AMP-dep_synth/lig_dom"/>
</dbReference>